<dbReference type="CDD" id="cd02570">
    <property type="entry name" value="PseudoU_synth_EcTruA"/>
    <property type="match status" value="1"/>
</dbReference>
<dbReference type="InterPro" id="IPR020094">
    <property type="entry name" value="TruA/RsuA/RluB/E/F_N"/>
</dbReference>
<dbReference type="RefSeq" id="WP_015008893.1">
    <property type="nucleotide sequence ID" value="NC_018704.1"/>
</dbReference>
<dbReference type="PANTHER" id="PTHR11142">
    <property type="entry name" value="PSEUDOURIDYLATE SYNTHASE"/>
    <property type="match status" value="1"/>
</dbReference>
<dbReference type="InterPro" id="IPR020095">
    <property type="entry name" value="PsdUridine_synth_TruA_C"/>
</dbReference>
<dbReference type="Gene3D" id="3.30.70.580">
    <property type="entry name" value="Pseudouridine synthase I, catalytic domain, N-terminal subdomain"/>
    <property type="match status" value="1"/>
</dbReference>
<dbReference type="EMBL" id="AP012050">
    <property type="protein sequence ID" value="BAM46287.1"/>
    <property type="molecule type" value="Genomic_DNA"/>
</dbReference>
<dbReference type="EC" id="5.4.99.12" evidence="4"/>
<comment type="subunit">
    <text evidence="4">Homodimer.</text>
</comment>
<dbReference type="InterPro" id="IPR020103">
    <property type="entry name" value="PsdUridine_synth_cat_dom_sf"/>
</dbReference>
<dbReference type="FunFam" id="3.30.70.580:FF:000001">
    <property type="entry name" value="tRNA pseudouridine synthase A"/>
    <property type="match status" value="1"/>
</dbReference>
<evidence type="ECO:0000256" key="4">
    <source>
        <dbReference type="HAMAP-Rule" id="MF_00171"/>
    </source>
</evidence>
<reference evidence="9 10" key="1">
    <citation type="submission" date="2011-01" db="EMBL/GenBank/DDBJ databases">
        <title>Whole genome sequence of Amphibacillus xylinus NBRC 15112.</title>
        <authorList>
            <person name="Nakazawa H."/>
            <person name="Katano Y."/>
            <person name="Nakamura S."/>
            <person name="Sasagawa M."/>
            <person name="Fukada J."/>
            <person name="Arai T."/>
            <person name="Sasakura N."/>
            <person name="Mochizuki D."/>
            <person name="Hosoyama A."/>
            <person name="Harada K."/>
            <person name="Horikawa H."/>
            <person name="Kato Y."/>
            <person name="Harada T."/>
            <person name="Sasaki K."/>
            <person name="Sekiguchi M."/>
            <person name="Hodoyama M."/>
            <person name="Nishiko R."/>
            <person name="Narita H."/>
            <person name="Hanamaki A."/>
            <person name="Hata C."/>
            <person name="Konno Y."/>
            <person name="Niimura Y."/>
            <person name="Yamazaki S."/>
            <person name="Fujita N."/>
        </authorList>
    </citation>
    <scope>NUCLEOTIDE SEQUENCE [LARGE SCALE GENOMIC DNA]</scope>
    <source>
        <strain evidence="10">ATCC 51415 / DSM 6626 / JCM 7361 / LMG 17667 / NBRC 15112 / Ep01</strain>
    </source>
</reference>
<dbReference type="GO" id="GO:0003723">
    <property type="term" value="F:RNA binding"/>
    <property type="evidence" value="ECO:0007669"/>
    <property type="project" value="InterPro"/>
</dbReference>
<dbReference type="InterPro" id="IPR001406">
    <property type="entry name" value="PsdUridine_synth_TruA"/>
</dbReference>
<proteinExistence type="inferred from homology"/>
<dbReference type="STRING" id="698758.AXY_01550"/>
<comment type="caution">
    <text evidence="4">Lacks conserved residue(s) required for the propagation of feature annotation.</text>
</comment>
<protein>
    <recommendedName>
        <fullName evidence="4">tRNA pseudouridine synthase A</fullName>
        <ecNumber evidence="4">5.4.99.12</ecNumber>
    </recommendedName>
    <alternativeName>
        <fullName evidence="4">tRNA pseudouridine(38-40) synthase</fullName>
    </alternativeName>
    <alternativeName>
        <fullName evidence="4">tRNA pseudouridylate synthase I</fullName>
    </alternativeName>
    <alternativeName>
        <fullName evidence="4">tRNA-uridine isomerase I</fullName>
    </alternativeName>
</protein>
<keyword evidence="2 4" id="KW-0819">tRNA processing</keyword>
<dbReference type="Pfam" id="PF01416">
    <property type="entry name" value="PseudoU_synth_1"/>
    <property type="match status" value="2"/>
</dbReference>
<dbReference type="HAMAP" id="MF_00171">
    <property type="entry name" value="TruA"/>
    <property type="match status" value="1"/>
</dbReference>
<feature type="active site" description="Nucleophile" evidence="4 5">
    <location>
        <position position="52"/>
    </location>
</feature>
<evidence type="ECO:0000256" key="1">
    <source>
        <dbReference type="ARBA" id="ARBA00009375"/>
    </source>
</evidence>
<accession>K0IZ82</accession>
<evidence type="ECO:0000256" key="7">
    <source>
        <dbReference type="RuleBase" id="RU003792"/>
    </source>
</evidence>
<gene>
    <name evidence="4 9" type="primary">truA</name>
    <name evidence="9" type="ordered locus">AXY_01550</name>
</gene>
<evidence type="ECO:0000256" key="3">
    <source>
        <dbReference type="ARBA" id="ARBA00023235"/>
    </source>
</evidence>
<evidence type="ECO:0000313" key="10">
    <source>
        <dbReference type="Proteomes" id="UP000006294"/>
    </source>
</evidence>
<organism evidence="9 10">
    <name type="scientific">Amphibacillus xylanus (strain ATCC 51415 / DSM 6626 / JCM 7361 / LMG 17667 / NBRC 15112 / Ep01)</name>
    <dbReference type="NCBI Taxonomy" id="698758"/>
    <lineage>
        <taxon>Bacteria</taxon>
        <taxon>Bacillati</taxon>
        <taxon>Bacillota</taxon>
        <taxon>Bacilli</taxon>
        <taxon>Bacillales</taxon>
        <taxon>Bacillaceae</taxon>
        <taxon>Amphibacillus</taxon>
    </lineage>
</organism>
<dbReference type="PANTHER" id="PTHR11142:SF0">
    <property type="entry name" value="TRNA PSEUDOURIDINE SYNTHASE-LIKE 1"/>
    <property type="match status" value="1"/>
</dbReference>
<dbReference type="OrthoDB" id="9811823at2"/>
<dbReference type="PATRIC" id="fig|698758.3.peg.155"/>
<dbReference type="Gene3D" id="3.30.70.660">
    <property type="entry name" value="Pseudouridine synthase I, catalytic domain, C-terminal subdomain"/>
    <property type="match status" value="1"/>
</dbReference>
<feature type="domain" description="Pseudouridine synthase I TruA alpha/beta" evidence="8">
    <location>
        <begin position="5"/>
        <end position="104"/>
    </location>
</feature>
<keyword evidence="3 4" id="KW-0413">Isomerase</keyword>
<evidence type="ECO:0000256" key="2">
    <source>
        <dbReference type="ARBA" id="ARBA00022694"/>
    </source>
</evidence>
<evidence type="ECO:0000259" key="8">
    <source>
        <dbReference type="Pfam" id="PF01416"/>
    </source>
</evidence>
<sequence>MRYLAIISYDGSNYSGYQIQPNQLTIQAVIEAALTKMHKGEPVKITASGRTDAGVHAYGQVIHFDSELDIPESNWKKALNSLLPGDIVVLDVKQVSENFHARFDAIKKTYIYTILNSADANPFEINYCAHVKERLNVDLMNQALQDLIGEHDFTAFCAANSYVKGDKIRTIYHASCQRVNNKVVFSVTGNGFLYNMVRIIVGTLIEIGLGQRPATDIKRIIESKDRTQAGKTAPPQGLYLNAVEYDLN</sequence>
<feature type="domain" description="Pseudouridine synthase I TruA alpha/beta" evidence="8">
    <location>
        <begin position="143"/>
        <end position="246"/>
    </location>
</feature>
<evidence type="ECO:0000313" key="9">
    <source>
        <dbReference type="EMBL" id="BAM46287.1"/>
    </source>
</evidence>
<dbReference type="NCBIfam" id="TIGR00071">
    <property type="entry name" value="hisT_truA"/>
    <property type="match status" value="1"/>
</dbReference>
<keyword evidence="10" id="KW-1185">Reference proteome</keyword>
<evidence type="ECO:0000256" key="6">
    <source>
        <dbReference type="PIRSR" id="PIRSR001430-2"/>
    </source>
</evidence>
<name>K0IZ82_AMPXN</name>
<dbReference type="KEGG" id="axl:AXY_01550"/>
<dbReference type="InterPro" id="IPR020097">
    <property type="entry name" value="PsdUridine_synth_TruA_a/b_dom"/>
</dbReference>
<dbReference type="Proteomes" id="UP000006294">
    <property type="component" value="Chromosome"/>
</dbReference>
<dbReference type="eggNOG" id="COG0101">
    <property type="taxonomic scope" value="Bacteria"/>
</dbReference>
<dbReference type="AlphaFoldDB" id="K0IZ82"/>
<comment type="function">
    <text evidence="4">Formation of pseudouridine at positions 38, 39 and 40 in the anticodon stem and loop of transfer RNAs.</text>
</comment>
<evidence type="ECO:0000256" key="5">
    <source>
        <dbReference type="PIRSR" id="PIRSR001430-1"/>
    </source>
</evidence>
<dbReference type="PIRSF" id="PIRSF001430">
    <property type="entry name" value="tRNA_psdUrid_synth"/>
    <property type="match status" value="1"/>
</dbReference>
<dbReference type="SUPFAM" id="SSF55120">
    <property type="entry name" value="Pseudouridine synthase"/>
    <property type="match status" value="1"/>
</dbReference>
<dbReference type="GO" id="GO:0031119">
    <property type="term" value="P:tRNA pseudouridine synthesis"/>
    <property type="evidence" value="ECO:0007669"/>
    <property type="project" value="UniProtKB-UniRule"/>
</dbReference>
<dbReference type="HOGENOM" id="CLU_014673_0_1_9"/>
<comment type="catalytic activity">
    <reaction evidence="4 7">
        <text>uridine(38/39/40) in tRNA = pseudouridine(38/39/40) in tRNA</text>
        <dbReference type="Rhea" id="RHEA:22376"/>
        <dbReference type="Rhea" id="RHEA-COMP:10085"/>
        <dbReference type="Rhea" id="RHEA-COMP:10087"/>
        <dbReference type="ChEBI" id="CHEBI:65314"/>
        <dbReference type="ChEBI" id="CHEBI:65315"/>
        <dbReference type="EC" id="5.4.99.12"/>
    </reaction>
</comment>
<comment type="similarity">
    <text evidence="1 4 7">Belongs to the tRNA pseudouridine synthase TruA family.</text>
</comment>
<dbReference type="GO" id="GO:0160147">
    <property type="term" value="F:tRNA pseudouridine(38-40) synthase activity"/>
    <property type="evidence" value="ECO:0007669"/>
    <property type="project" value="UniProtKB-EC"/>
</dbReference>
<feature type="binding site" evidence="4 6">
    <location>
        <position position="110"/>
    </location>
    <ligand>
        <name>substrate</name>
    </ligand>
</feature>